<evidence type="ECO:0000313" key="1">
    <source>
        <dbReference type="EMBL" id="CQR57479.1"/>
    </source>
</evidence>
<reference evidence="2" key="1">
    <citation type="submission" date="2015-03" db="EMBL/GenBank/DDBJ databases">
        <authorList>
            <person name="Wibberg D."/>
        </authorList>
    </citation>
    <scope>NUCLEOTIDE SEQUENCE [LARGE SCALE GENOMIC DNA]</scope>
</reference>
<organism evidence="1 2">
    <name type="scientific">Paenibacillus riograndensis SBR5</name>
    <dbReference type="NCBI Taxonomy" id="1073571"/>
    <lineage>
        <taxon>Bacteria</taxon>
        <taxon>Bacillati</taxon>
        <taxon>Bacillota</taxon>
        <taxon>Bacilli</taxon>
        <taxon>Bacillales</taxon>
        <taxon>Paenibacillaceae</taxon>
        <taxon>Paenibacillus</taxon>
        <taxon>Paenibacillus sonchi group</taxon>
    </lineage>
</organism>
<dbReference type="Proteomes" id="UP000033163">
    <property type="component" value="Chromosome I"/>
</dbReference>
<dbReference type="EMBL" id="LN831776">
    <property type="protein sequence ID" value="CQR57479.1"/>
    <property type="molecule type" value="Genomic_DNA"/>
</dbReference>
<proteinExistence type="predicted"/>
<name>A0A0E4HCT4_9BACL</name>
<dbReference type="KEGG" id="pri:PRIO_5077"/>
<protein>
    <submittedName>
        <fullName evidence="1">Uncharacterized protein</fullName>
    </submittedName>
</protein>
<dbReference type="AlphaFoldDB" id="A0A0E4HCT4"/>
<sequence length="87" mass="10263">MYDSIEVLTQPLILIRLEELYRTLSNQTLTIPNYPQNTINVSSKYAKQFLKIFSIRYFFTEFSNFSSSHSRMQHLFAGVQRCASFLQ</sequence>
<dbReference type="PATRIC" id="fig|1073571.4.peg.5454"/>
<evidence type="ECO:0000313" key="2">
    <source>
        <dbReference type="Proteomes" id="UP000033163"/>
    </source>
</evidence>
<dbReference type="HOGENOM" id="CLU_2480468_0_0_9"/>
<accession>A0A0E4HCT4</accession>
<gene>
    <name evidence="1" type="ORF">PRIO_5077</name>
</gene>